<evidence type="ECO:0000313" key="2">
    <source>
        <dbReference type="EMBL" id="MBK6088434.1"/>
    </source>
</evidence>
<organism evidence="2 3">
    <name type="scientific">Ruminococcus difficilis</name>
    <dbReference type="NCBI Taxonomy" id="2763069"/>
    <lineage>
        <taxon>Bacteria</taxon>
        <taxon>Bacillati</taxon>
        <taxon>Bacillota</taxon>
        <taxon>Clostridia</taxon>
        <taxon>Eubacteriales</taxon>
        <taxon>Oscillospiraceae</taxon>
        <taxon>Ruminococcus</taxon>
    </lineage>
</organism>
<comment type="caution">
    <text evidence="2">The sequence shown here is derived from an EMBL/GenBank/DDBJ whole genome shotgun (WGS) entry which is preliminary data.</text>
</comment>
<keyword evidence="1" id="KW-0812">Transmembrane</keyword>
<proteinExistence type="predicted"/>
<dbReference type="EMBL" id="JAEQMG010000060">
    <property type="protein sequence ID" value="MBK6088434.1"/>
    <property type="molecule type" value="Genomic_DNA"/>
</dbReference>
<keyword evidence="1" id="KW-0472">Membrane</keyword>
<keyword evidence="3" id="KW-1185">Reference proteome</keyword>
<feature type="transmembrane region" description="Helical" evidence="1">
    <location>
        <begin position="195"/>
        <end position="228"/>
    </location>
</feature>
<name>A0A934U4E1_9FIRM</name>
<feature type="transmembrane region" description="Helical" evidence="1">
    <location>
        <begin position="342"/>
        <end position="365"/>
    </location>
</feature>
<evidence type="ECO:0000313" key="3">
    <source>
        <dbReference type="Proteomes" id="UP000633365"/>
    </source>
</evidence>
<gene>
    <name evidence="2" type="ORF">JKK62_07165</name>
</gene>
<dbReference type="Proteomes" id="UP000633365">
    <property type="component" value="Unassembled WGS sequence"/>
</dbReference>
<dbReference type="AlphaFoldDB" id="A0A934U4E1"/>
<feature type="transmembrane region" description="Helical" evidence="1">
    <location>
        <begin position="166"/>
        <end position="188"/>
    </location>
</feature>
<accession>A0A934U4E1</accession>
<feature type="transmembrane region" description="Helical" evidence="1">
    <location>
        <begin position="131"/>
        <end position="160"/>
    </location>
</feature>
<evidence type="ECO:0000256" key="1">
    <source>
        <dbReference type="SAM" id="Phobius"/>
    </source>
</evidence>
<feature type="transmembrane region" description="Helical" evidence="1">
    <location>
        <begin position="78"/>
        <end position="100"/>
    </location>
</feature>
<feature type="transmembrane region" description="Helical" evidence="1">
    <location>
        <begin position="309"/>
        <end position="330"/>
    </location>
</feature>
<feature type="transmembrane region" description="Helical" evidence="1">
    <location>
        <begin position="278"/>
        <end position="303"/>
    </location>
</feature>
<feature type="transmembrane region" description="Helical" evidence="1">
    <location>
        <begin position="248"/>
        <end position="266"/>
    </location>
</feature>
<reference evidence="2" key="1">
    <citation type="submission" date="2021-01" db="EMBL/GenBank/DDBJ databases">
        <title>Genome public.</title>
        <authorList>
            <person name="Liu C."/>
            <person name="Sun Q."/>
        </authorList>
    </citation>
    <scope>NUCLEOTIDE SEQUENCE</scope>
    <source>
        <strain evidence="2">M6</strain>
    </source>
</reference>
<keyword evidence="1" id="KW-1133">Transmembrane helix</keyword>
<sequence length="648" mass="72768">MTQTVSSKSRLRQCLTTFKWELRNCSGALLVFAILAGVFTTVIFTICLVVGFSEATDSWSTANAASIDYDAVRTAVKVFQIIASYVVFFLNAVFTIIYTIRIYSYLHNKRKADMYGALPISRRTFYVAKTVSAYIFSIVPTMFFLSIIALISVCFGQPLVNEVTSLYLNLLLGSIACVSFYGLLAVCCGTTVNSVIAFIAINFAYVVAAMFIKGTVMSFLHGMPLMIYENSFIMKALNPLSAYSGGNIIYWIIFTAACLALGIFLVKKRRAECAQTSFAYWLPAYMVKVLVAFDFGMFLGSIFGALGVFFIPFAGFMFGFVLGSVPAYVITHMILYRGVNKLIKTAIPLGGLVVLTAGVMFVLSFDITGYNRFVPVTENIKSAGVIDLEDCYFTGKLNAVQLGNLAADDYTDADDIRSITYFHHGIVGRLDSTSYNPYADIWANMFLSGFSSSLYNKEYVVSYKLNNGFTVTRCYYEQYGTFSDFTIDETNINDLLDDEEYFLRYSSIMNAKYDEINSLSVSDDDNDWGSYYLYSPLTIQEDEYNPSARADIEKVMEAYRKDFAEHGEVEPKDAVVCINIRYRKNDNLEGNSFLGEMLSLMTHGDSDGDRGYVSEDYTQTLKAMREIGVLDKDNKLNKTSWYYQNPYR</sequence>
<feature type="transmembrane region" description="Helical" evidence="1">
    <location>
        <begin position="28"/>
        <end position="52"/>
    </location>
</feature>
<protein>
    <submittedName>
        <fullName evidence="2">ABC transporter permease</fullName>
    </submittedName>
</protein>